<protein>
    <submittedName>
        <fullName evidence="1">Uncharacterized protein</fullName>
    </submittedName>
</protein>
<evidence type="ECO:0000313" key="1">
    <source>
        <dbReference type="EMBL" id="MPN63095.1"/>
    </source>
</evidence>
<organism evidence="1">
    <name type="scientific">bioreactor metagenome</name>
    <dbReference type="NCBI Taxonomy" id="1076179"/>
    <lineage>
        <taxon>unclassified sequences</taxon>
        <taxon>metagenomes</taxon>
        <taxon>ecological metagenomes</taxon>
    </lineage>
</organism>
<reference evidence="1" key="1">
    <citation type="submission" date="2019-08" db="EMBL/GenBank/DDBJ databases">
        <authorList>
            <person name="Kucharzyk K."/>
            <person name="Murdoch R.W."/>
            <person name="Higgins S."/>
            <person name="Loffler F."/>
        </authorList>
    </citation>
    <scope>NUCLEOTIDE SEQUENCE</scope>
</reference>
<sequence length="87" mass="9943">MFFVFFRGDFFIQRVDDAVHPDADITVFFYFFEYLAVFPFAPAYDGGHDLDFAPLLQLQQAIHDLVDGLLSDFLAAFRAMGHTDPCV</sequence>
<accession>A0A645JHC6</accession>
<dbReference type="EMBL" id="VSSQ01142004">
    <property type="protein sequence ID" value="MPN63095.1"/>
    <property type="molecule type" value="Genomic_DNA"/>
</dbReference>
<gene>
    <name evidence="1" type="ORF">SDC9_210849</name>
</gene>
<dbReference type="AlphaFoldDB" id="A0A645JHC6"/>
<comment type="caution">
    <text evidence="1">The sequence shown here is derived from an EMBL/GenBank/DDBJ whole genome shotgun (WGS) entry which is preliminary data.</text>
</comment>
<name>A0A645JHC6_9ZZZZ</name>
<proteinExistence type="predicted"/>